<evidence type="ECO:0000313" key="4">
    <source>
        <dbReference type="Proteomes" id="UP000252107"/>
    </source>
</evidence>
<dbReference type="GO" id="GO:0051607">
    <property type="term" value="P:defense response to virus"/>
    <property type="evidence" value="ECO:0007669"/>
    <property type="project" value="UniProtKB-KW"/>
</dbReference>
<comment type="caution">
    <text evidence="3">The sequence shown here is derived from an EMBL/GenBank/DDBJ whole genome shotgun (WGS) entry which is preliminary data.</text>
</comment>
<name>A0A367QV55_9NOSO</name>
<accession>A0A367QV55</accession>
<dbReference type="InterPro" id="IPR016581">
    <property type="entry name" value="Cas7/Cst2/DevR_bac"/>
</dbReference>
<proteinExistence type="predicted"/>
<dbReference type="PIRSF" id="PIRSF011362">
    <property type="entry name" value="Fruiting_body_devlp_DevR"/>
    <property type="match status" value="1"/>
</dbReference>
<gene>
    <name evidence="3" type="ORF">A6770_02665</name>
</gene>
<dbReference type="NCBIfam" id="TIGR02585">
    <property type="entry name" value="cas_Cst2_DevR"/>
    <property type="match status" value="1"/>
</dbReference>
<organism evidence="3 4">
    <name type="scientific">Nostoc minutum NIES-26</name>
    <dbReference type="NCBI Taxonomy" id="1844469"/>
    <lineage>
        <taxon>Bacteria</taxon>
        <taxon>Bacillati</taxon>
        <taxon>Cyanobacteriota</taxon>
        <taxon>Cyanophyceae</taxon>
        <taxon>Nostocales</taxon>
        <taxon>Nostocaceae</taxon>
        <taxon>Nostoc</taxon>
    </lineage>
</organism>
<evidence type="ECO:0000313" key="3">
    <source>
        <dbReference type="EMBL" id="RCJ27082.1"/>
    </source>
</evidence>
<dbReference type="InterPro" id="IPR010154">
    <property type="entry name" value="CRISPR-assoc_Cas7/Cst2/DevR"/>
</dbReference>
<sequence length="296" mass="32818">MSKHLFATIVTPTAIAANNRGEGDGSTLSTLQKITFGNDQYTTVSAEAIRWAFREYFQNLKESEVNRTFNPDEDKYSLKGEQDKKAKTYDALTYIDDDLFGYMDAKKGADNENATTKRRGVLEVTRAISLDPYWGDIAFGSKGGEKDKTSLHSTEVHRTAYQYTIALTPDSLKKQERAALALDAIAAIRHVGGNHSRFLYEFRPESIAIRITDDPSPWIMNCFQRSADAVGCSELIRLINAKDIDPSELIVGGKISTTPYADSLNQANVKLCDGVKEAIQIAKQRLAETKKEATSS</sequence>
<keyword evidence="4" id="KW-1185">Reference proteome</keyword>
<dbReference type="NCBIfam" id="TIGR01875">
    <property type="entry name" value="cas_MJ0381"/>
    <property type="match status" value="1"/>
</dbReference>
<dbReference type="Pfam" id="PF01905">
    <property type="entry name" value="DevR"/>
    <property type="match status" value="1"/>
</dbReference>
<evidence type="ECO:0000256" key="1">
    <source>
        <dbReference type="ARBA" id="ARBA00023118"/>
    </source>
</evidence>
<dbReference type="EMBL" id="LXQD01000306">
    <property type="protein sequence ID" value="RCJ27082.1"/>
    <property type="molecule type" value="Genomic_DNA"/>
</dbReference>
<protein>
    <submittedName>
        <fullName evidence="3">Type I-B CRISPR-associated protein Cas7/Cst2/DevR</fullName>
    </submittedName>
</protein>
<dbReference type="Proteomes" id="UP000252107">
    <property type="component" value="Unassembled WGS sequence"/>
</dbReference>
<dbReference type="AlphaFoldDB" id="A0A367QV55"/>
<reference evidence="3" key="1">
    <citation type="submission" date="2016-04" db="EMBL/GenBank/DDBJ databases">
        <authorList>
            <person name="Tabuchi Yagui T.R."/>
        </authorList>
    </citation>
    <scope>NUCLEOTIDE SEQUENCE [LARGE SCALE GENOMIC DNA]</scope>
    <source>
        <strain evidence="3">NIES-26</strain>
    </source>
</reference>
<evidence type="ECO:0000256" key="2">
    <source>
        <dbReference type="ARBA" id="ARBA00025626"/>
    </source>
</evidence>
<keyword evidence="1" id="KW-0051">Antiviral defense</keyword>
<dbReference type="InterPro" id="IPR013414">
    <property type="entry name" value="Cas7/Cst2/DevR_sub_I-B/Tneap"/>
</dbReference>
<comment type="function">
    <text evidence="2">CRISPR (clustered regularly interspaced short palindromic repeat) is an adaptive immune system that provides protection against mobile genetic elements (viruses, transposable elements and conjugative plasmids). CRISPR clusters contain spacers, sequences complementary to antecedent mobile elements, and target invading nucleic acids. CRISPR clusters are transcribed and processed into CRISPR RNA (crRNA).</text>
</comment>